<gene>
    <name evidence="1" type="ORF">KC19_12G067900</name>
</gene>
<dbReference type="AlphaFoldDB" id="A0A8T0G8D3"/>
<organism evidence="1 2">
    <name type="scientific">Ceratodon purpureus</name>
    <name type="common">Fire moss</name>
    <name type="synonym">Dicranum purpureum</name>
    <dbReference type="NCBI Taxonomy" id="3225"/>
    <lineage>
        <taxon>Eukaryota</taxon>
        <taxon>Viridiplantae</taxon>
        <taxon>Streptophyta</taxon>
        <taxon>Embryophyta</taxon>
        <taxon>Bryophyta</taxon>
        <taxon>Bryophytina</taxon>
        <taxon>Bryopsida</taxon>
        <taxon>Dicranidae</taxon>
        <taxon>Pseudoditrichales</taxon>
        <taxon>Ditrichaceae</taxon>
        <taxon>Ceratodon</taxon>
    </lineage>
</organism>
<reference evidence="1" key="1">
    <citation type="submission" date="2020-06" db="EMBL/GenBank/DDBJ databases">
        <title>WGS assembly of Ceratodon purpureus strain R40.</title>
        <authorList>
            <person name="Carey S.B."/>
            <person name="Jenkins J."/>
            <person name="Shu S."/>
            <person name="Lovell J.T."/>
            <person name="Sreedasyam A."/>
            <person name="Maumus F."/>
            <person name="Tiley G.P."/>
            <person name="Fernandez-Pozo N."/>
            <person name="Barry K."/>
            <person name="Chen C."/>
            <person name="Wang M."/>
            <person name="Lipzen A."/>
            <person name="Daum C."/>
            <person name="Saski C.A."/>
            <person name="Payton A.C."/>
            <person name="Mcbreen J.C."/>
            <person name="Conrad R.E."/>
            <person name="Kollar L.M."/>
            <person name="Olsson S."/>
            <person name="Huttunen S."/>
            <person name="Landis J.B."/>
            <person name="Wickett N.J."/>
            <person name="Johnson M.G."/>
            <person name="Rensing S.A."/>
            <person name="Grimwood J."/>
            <person name="Schmutz J."/>
            <person name="Mcdaniel S.F."/>
        </authorList>
    </citation>
    <scope>NUCLEOTIDE SEQUENCE</scope>
    <source>
        <strain evidence="1">R40</strain>
    </source>
</reference>
<proteinExistence type="predicted"/>
<dbReference type="Proteomes" id="UP000822688">
    <property type="component" value="Chromosome 12"/>
</dbReference>
<evidence type="ECO:0000313" key="1">
    <source>
        <dbReference type="EMBL" id="KAG0554158.1"/>
    </source>
</evidence>
<dbReference type="EMBL" id="CM026433">
    <property type="protein sequence ID" value="KAG0554158.1"/>
    <property type="molecule type" value="Genomic_DNA"/>
</dbReference>
<keyword evidence="2" id="KW-1185">Reference proteome</keyword>
<comment type="caution">
    <text evidence="1">The sequence shown here is derived from an EMBL/GenBank/DDBJ whole genome shotgun (WGS) entry which is preliminary data.</text>
</comment>
<sequence length="104" mass="12028">MLGNGLSQLNSSQQILQSVKLTVWVPKWRPKRTDILKEDQFYSQWLIIATLEGARVCRQHSDPSFRDPPLKTAVKPIGSGVIIRLVICMQFILTRSNRYFARDR</sequence>
<evidence type="ECO:0000313" key="2">
    <source>
        <dbReference type="Proteomes" id="UP000822688"/>
    </source>
</evidence>
<protein>
    <submittedName>
        <fullName evidence="1">Uncharacterized protein</fullName>
    </submittedName>
</protein>
<name>A0A8T0G8D3_CERPU</name>
<accession>A0A8T0G8D3</accession>